<dbReference type="Pfam" id="PF22936">
    <property type="entry name" value="Pol_BBD"/>
    <property type="match status" value="1"/>
</dbReference>
<organism evidence="4">
    <name type="scientific">Tanacetum cinerariifolium</name>
    <name type="common">Dalmatian daisy</name>
    <name type="synonym">Chrysanthemum cinerariifolium</name>
    <dbReference type="NCBI Taxonomy" id="118510"/>
    <lineage>
        <taxon>Eukaryota</taxon>
        <taxon>Viridiplantae</taxon>
        <taxon>Streptophyta</taxon>
        <taxon>Embryophyta</taxon>
        <taxon>Tracheophyta</taxon>
        <taxon>Spermatophyta</taxon>
        <taxon>Magnoliopsida</taxon>
        <taxon>eudicotyledons</taxon>
        <taxon>Gunneridae</taxon>
        <taxon>Pentapetalae</taxon>
        <taxon>asterids</taxon>
        <taxon>campanulids</taxon>
        <taxon>Asterales</taxon>
        <taxon>Asteraceae</taxon>
        <taxon>Asteroideae</taxon>
        <taxon>Anthemideae</taxon>
        <taxon>Anthemidinae</taxon>
        <taxon>Tanacetum</taxon>
    </lineage>
</organism>
<dbReference type="AlphaFoldDB" id="A0A6L2P982"/>
<feature type="domain" description="Retrovirus-related Pol polyprotein from transposon TNT 1-94-like beta-barrel" evidence="3">
    <location>
        <begin position="524"/>
        <end position="564"/>
    </location>
</feature>
<dbReference type="Pfam" id="PF07727">
    <property type="entry name" value="RVT_2"/>
    <property type="match status" value="1"/>
</dbReference>
<evidence type="ECO:0000313" key="4">
    <source>
        <dbReference type="EMBL" id="GEU93324.1"/>
    </source>
</evidence>
<feature type="domain" description="Reverse transcriptase Ty1/copia-type" evidence="2">
    <location>
        <begin position="688"/>
        <end position="732"/>
    </location>
</feature>
<feature type="compositionally biased region" description="Basic and acidic residues" evidence="1">
    <location>
        <begin position="92"/>
        <end position="125"/>
    </location>
</feature>
<name>A0A6L2P982_TANCI</name>
<feature type="compositionally biased region" description="Polar residues" evidence="1">
    <location>
        <begin position="264"/>
        <end position="277"/>
    </location>
</feature>
<feature type="region of interest" description="Disordered" evidence="1">
    <location>
        <begin position="85"/>
        <end position="125"/>
    </location>
</feature>
<dbReference type="PANTHER" id="PTHR11439:SF483">
    <property type="entry name" value="PEPTIDE SYNTHASE GLIP-LIKE, PUTATIVE (AFU_ORTHOLOGUE AFUA_3G12920)-RELATED"/>
    <property type="match status" value="1"/>
</dbReference>
<sequence>MFITSRIYLDDEYVAMTRNYFIQYTQLAILEFRDILIQHLESVKKSVDERALHKREYDSWVNERPMQTTKEKVDTSNALDASLVDIESSGTESKEQDTCSRSGNDKHADDTDIKPIYDEEPMAKENETLKKQYKELFDSIKITRAKTIEYTTPLIATNDNFKAQLQVKRFETATLKIELRKSTGNSVNTKLAKSSILGKPMLQSYRNQSVVRQPTSFKSERPRILKPWFASQVDVNNNLSKPITTYYLPKEREAASTKPHHMIASSNPRISSKNMPRFSSNDMVHNHYLEEAKIKTKERSRNFEPSLMPSARSQSIANVKMEILLELTSNKLLVDNNLKQALGFQNLFYLKKAQRIRPILYDGSVIAKETNVISIADSEETLMLKEEKVSNEQAFWLQTSHPNTDQFASSPVKIEAPRELLKEIVKQAKSLNPLESPCYSTFKYAKLIQELLGYVRDTCPDIHKPSEKLVAVTPINKRKTVKFAEPIISSTTFQIQLGSSQTKTKQTTNNSMSTSIGVVQIVLWYLDSGCSKHMTGDRSQLINFVYKFLGTVKFGNDQIAKIIRKPDLYYLRVFGALCYRNNNREDLGKLQAKANIGIFIRYAPKKKAYCIYNRRPELQSMTPAASSLGLVSNPILQQPCNPPPRYDWDRLFQPMFDEYFNPLTIAISSVPIAAAPRAVDLANSHVSTVLKNKARLVAQGFRQEEGIDFGESFAPVTRIEAIRIFVANPIEKYLNTVKQIFRYLKGTISIGLWYSKDTGMSLIAYADADHAGCQDTRRSTSGSAQFLGDKLVSWSSKKQKSNAISSTEAEYIALSRLYTSRLLDAADTSALNLLKKGLLVQGEARITSK</sequence>
<evidence type="ECO:0000259" key="3">
    <source>
        <dbReference type="Pfam" id="PF22936"/>
    </source>
</evidence>
<dbReference type="CDD" id="cd09272">
    <property type="entry name" value="RNase_HI_RT_Ty1"/>
    <property type="match status" value="1"/>
</dbReference>
<evidence type="ECO:0000259" key="2">
    <source>
        <dbReference type="Pfam" id="PF07727"/>
    </source>
</evidence>
<feature type="region of interest" description="Disordered" evidence="1">
    <location>
        <begin position="257"/>
        <end position="277"/>
    </location>
</feature>
<evidence type="ECO:0000256" key="1">
    <source>
        <dbReference type="SAM" id="MobiDB-lite"/>
    </source>
</evidence>
<protein>
    <submittedName>
        <fullName evidence="4">Uncharacterized mitochondrial protein AtMg00810-like</fullName>
    </submittedName>
</protein>
<proteinExistence type="predicted"/>
<dbReference type="InterPro" id="IPR054722">
    <property type="entry name" value="PolX-like_BBD"/>
</dbReference>
<dbReference type="InterPro" id="IPR013103">
    <property type="entry name" value="RVT_2"/>
</dbReference>
<dbReference type="PANTHER" id="PTHR11439">
    <property type="entry name" value="GAG-POL-RELATED RETROTRANSPOSON"/>
    <property type="match status" value="1"/>
</dbReference>
<accession>A0A6L2P982</accession>
<dbReference type="EMBL" id="BKCJ010010828">
    <property type="protein sequence ID" value="GEU93324.1"/>
    <property type="molecule type" value="Genomic_DNA"/>
</dbReference>
<gene>
    <name evidence="4" type="ORF">Tci_065302</name>
</gene>
<reference evidence="4" key="1">
    <citation type="journal article" date="2019" name="Sci. Rep.">
        <title>Draft genome of Tanacetum cinerariifolium, the natural source of mosquito coil.</title>
        <authorList>
            <person name="Yamashiro T."/>
            <person name="Shiraishi A."/>
            <person name="Satake H."/>
            <person name="Nakayama K."/>
        </authorList>
    </citation>
    <scope>NUCLEOTIDE SEQUENCE</scope>
</reference>
<comment type="caution">
    <text evidence="4">The sequence shown here is derived from an EMBL/GenBank/DDBJ whole genome shotgun (WGS) entry which is preliminary data.</text>
</comment>